<feature type="compositionally biased region" description="Basic and acidic residues" evidence="1">
    <location>
        <begin position="15"/>
        <end position="37"/>
    </location>
</feature>
<dbReference type="EMBL" id="BKCJ011379822">
    <property type="protein sequence ID" value="GFD27786.1"/>
    <property type="molecule type" value="Genomic_DNA"/>
</dbReference>
<comment type="caution">
    <text evidence="2">The sequence shown here is derived from an EMBL/GenBank/DDBJ whole genome shotgun (WGS) entry which is preliminary data.</text>
</comment>
<name>A0A699V348_TANCI</name>
<sequence length="113" mass="12767">EPVKENNDAPLIEDWESKGEDEAESPPKIERKTVEPSVDKVEVDIPKQNDKPDRIPIKYAEMYNKDLGREKMVNATNHSRVNHSANTVPKAVLTRTGLKPVNTVRPVNPKSTR</sequence>
<organism evidence="2">
    <name type="scientific">Tanacetum cinerariifolium</name>
    <name type="common">Dalmatian daisy</name>
    <name type="synonym">Chrysanthemum cinerariifolium</name>
    <dbReference type="NCBI Taxonomy" id="118510"/>
    <lineage>
        <taxon>Eukaryota</taxon>
        <taxon>Viridiplantae</taxon>
        <taxon>Streptophyta</taxon>
        <taxon>Embryophyta</taxon>
        <taxon>Tracheophyta</taxon>
        <taxon>Spermatophyta</taxon>
        <taxon>Magnoliopsida</taxon>
        <taxon>eudicotyledons</taxon>
        <taxon>Gunneridae</taxon>
        <taxon>Pentapetalae</taxon>
        <taxon>asterids</taxon>
        <taxon>campanulids</taxon>
        <taxon>Asterales</taxon>
        <taxon>Asteraceae</taxon>
        <taxon>Asteroideae</taxon>
        <taxon>Anthemideae</taxon>
        <taxon>Anthemidinae</taxon>
        <taxon>Tanacetum</taxon>
    </lineage>
</organism>
<proteinExistence type="predicted"/>
<protein>
    <submittedName>
        <fullName evidence="2">Uncharacterized protein</fullName>
    </submittedName>
</protein>
<feature type="non-terminal residue" evidence="2">
    <location>
        <position position="1"/>
    </location>
</feature>
<feature type="non-terminal residue" evidence="2">
    <location>
        <position position="113"/>
    </location>
</feature>
<accession>A0A699V348</accession>
<reference evidence="2" key="1">
    <citation type="journal article" date="2019" name="Sci. Rep.">
        <title>Draft genome of Tanacetum cinerariifolium, the natural source of mosquito coil.</title>
        <authorList>
            <person name="Yamashiro T."/>
            <person name="Shiraishi A."/>
            <person name="Satake H."/>
            <person name="Nakayama K."/>
        </authorList>
    </citation>
    <scope>NUCLEOTIDE SEQUENCE</scope>
</reference>
<dbReference type="AlphaFoldDB" id="A0A699V348"/>
<gene>
    <name evidence="2" type="ORF">Tci_899755</name>
</gene>
<feature type="region of interest" description="Disordered" evidence="1">
    <location>
        <begin position="1"/>
        <end position="37"/>
    </location>
</feature>
<evidence type="ECO:0000313" key="2">
    <source>
        <dbReference type="EMBL" id="GFD27786.1"/>
    </source>
</evidence>
<evidence type="ECO:0000256" key="1">
    <source>
        <dbReference type="SAM" id="MobiDB-lite"/>
    </source>
</evidence>